<dbReference type="CDD" id="cd00060">
    <property type="entry name" value="FHA"/>
    <property type="match status" value="1"/>
</dbReference>
<dbReference type="Pfam" id="PF00498">
    <property type="entry name" value="FHA"/>
    <property type="match status" value="1"/>
</dbReference>
<dbReference type="Proteomes" id="UP000606396">
    <property type="component" value="Unassembled WGS sequence"/>
</dbReference>
<dbReference type="SUPFAM" id="SSF49879">
    <property type="entry name" value="SMAD/FHA domain"/>
    <property type="match status" value="1"/>
</dbReference>
<evidence type="ECO:0000256" key="1">
    <source>
        <dbReference type="SAM" id="MobiDB-lite"/>
    </source>
</evidence>
<accession>A0ABR8H1T5</accession>
<dbReference type="InterPro" id="IPR036914">
    <property type="entry name" value="MGS-like_dom_sf"/>
</dbReference>
<keyword evidence="5" id="KW-1185">Reference proteome</keyword>
<dbReference type="SUPFAM" id="SSF52335">
    <property type="entry name" value="Methylglyoxal synthase-like"/>
    <property type="match status" value="1"/>
</dbReference>
<evidence type="ECO:0000259" key="3">
    <source>
        <dbReference type="PROSITE" id="PS51855"/>
    </source>
</evidence>
<dbReference type="InterPro" id="IPR011607">
    <property type="entry name" value="MGS-like_dom"/>
</dbReference>
<organism evidence="4 5">
    <name type="scientific">Nostoc punctiforme FACHB-252</name>
    <dbReference type="NCBI Taxonomy" id="1357509"/>
    <lineage>
        <taxon>Bacteria</taxon>
        <taxon>Bacillati</taxon>
        <taxon>Cyanobacteriota</taxon>
        <taxon>Cyanophyceae</taxon>
        <taxon>Nostocales</taxon>
        <taxon>Nostocaceae</taxon>
        <taxon>Nostoc</taxon>
    </lineage>
</organism>
<dbReference type="RefSeq" id="WP_190947902.1">
    <property type="nucleotide sequence ID" value="NZ_JACJTC010000001.1"/>
</dbReference>
<dbReference type="PANTHER" id="PTHR30492">
    <property type="entry name" value="METHYLGLYOXAL SYNTHASE"/>
    <property type="match status" value="1"/>
</dbReference>
<reference evidence="4 5" key="1">
    <citation type="journal article" date="2020" name="ISME J.">
        <title>Comparative genomics reveals insights into cyanobacterial evolution and habitat adaptation.</title>
        <authorList>
            <person name="Chen M.Y."/>
            <person name="Teng W.K."/>
            <person name="Zhao L."/>
            <person name="Hu C.X."/>
            <person name="Zhou Y.K."/>
            <person name="Han B.P."/>
            <person name="Song L.R."/>
            <person name="Shu W.S."/>
        </authorList>
    </citation>
    <scope>NUCLEOTIDE SEQUENCE [LARGE SCALE GENOMIC DNA]</scope>
    <source>
        <strain evidence="4 5">FACHB-252</strain>
    </source>
</reference>
<dbReference type="SMART" id="SM00240">
    <property type="entry name" value="FHA"/>
    <property type="match status" value="1"/>
</dbReference>
<evidence type="ECO:0000313" key="4">
    <source>
        <dbReference type="EMBL" id="MBD2609782.1"/>
    </source>
</evidence>
<evidence type="ECO:0000259" key="2">
    <source>
        <dbReference type="PROSITE" id="PS50006"/>
    </source>
</evidence>
<dbReference type="InterPro" id="IPR008984">
    <property type="entry name" value="SMAD_FHA_dom_sf"/>
</dbReference>
<dbReference type="Gene3D" id="2.60.200.20">
    <property type="match status" value="1"/>
</dbReference>
<dbReference type="InterPro" id="IPR004363">
    <property type="entry name" value="Methylgl_synth"/>
</dbReference>
<feature type="region of interest" description="Disordered" evidence="1">
    <location>
        <begin position="388"/>
        <end position="414"/>
    </location>
</feature>
<gene>
    <name evidence="4" type="ORF">H6G94_00590</name>
</gene>
<dbReference type="PROSITE" id="PS51855">
    <property type="entry name" value="MGS"/>
    <property type="match status" value="1"/>
</dbReference>
<feature type="domain" description="MGS-like" evidence="3">
    <location>
        <begin position="566"/>
        <end position="697"/>
    </location>
</feature>
<dbReference type="PROSITE" id="PS50006">
    <property type="entry name" value="FHA_DOMAIN"/>
    <property type="match status" value="1"/>
</dbReference>
<feature type="domain" description="FHA" evidence="2">
    <location>
        <begin position="29"/>
        <end position="78"/>
    </location>
</feature>
<name>A0ABR8H1T5_NOSPU</name>
<dbReference type="InterPro" id="IPR000253">
    <property type="entry name" value="FHA_dom"/>
</dbReference>
<protein>
    <submittedName>
        <fullName evidence="4">FHA domain-containing protein</fullName>
    </submittedName>
</protein>
<evidence type="ECO:0000313" key="5">
    <source>
        <dbReference type="Proteomes" id="UP000606396"/>
    </source>
</evidence>
<dbReference type="Gene3D" id="3.40.50.1380">
    <property type="entry name" value="Methylglyoxal synthase-like domain"/>
    <property type="match status" value="1"/>
</dbReference>
<dbReference type="PANTHER" id="PTHR30492:SF0">
    <property type="entry name" value="METHYLGLYOXAL SYNTHASE"/>
    <property type="match status" value="1"/>
</dbReference>
<sequence length="697" mass="76826">MKVKVSYSPTLSEINEVDLTIDTVTRGEWTVGRSPTSDLVLDSPDVSRQHAKFFVKGGTYYFSDLGSRNGSIVNGKQAEKERPYLLNDGDVIRIADYVLIMEAIAPMTEQLPETVFRIIDPSLFSRQRSPENISNPNVASPPPQVVNEVSTPISEVSAVASTQTDDDIPVVEATTPENIVQPPEAISEIPHDVRNDIVDLRTLVVEEEHTVNLDNVEFAEVSEVASHETQDVIETPEEEITPRETTDDEVTDLEAALAAEATFVQQRREIESAVPQATEERDAELEAALEAEVTFVQPRDITADDVLQITEERDAELEAALEAEVTFVQPRDIFNRVPQENVVPGVIEEETPEQPVNLETPITTTDTADVEEVTSNVTPETPEIHQQAEIEHQDTSSQAIEETKEEPVNLDTPIHPVDFADADEVRVNETVNQVPEDVDIQHQDTSSQVIEETNEELVTLDTAIYPVDSADADEVRVDETVSEVPNDLTAPDDNVSEVFSNQYIDLSDRSPEAINVNEVSTFEEIPSFEPVENEAPEIITPTVAEVSEPQATESQEIAEQIDVTEPEKAIAQRNIVLIAHESKKSELGEFVAEHQEFFSQSHTITWPSVSEVLHQQAGITVSQQTPAPTSGGFQTIASLVGSGEILAVIFLRDLLQPQPGQANEEALLRLCTINQVLLATNVPTAEAIVHYLKEVVN</sequence>
<comment type="caution">
    <text evidence="4">The sequence shown here is derived from an EMBL/GenBank/DDBJ whole genome shotgun (WGS) entry which is preliminary data.</text>
</comment>
<proteinExistence type="predicted"/>
<dbReference type="EMBL" id="JACJTC010000001">
    <property type="protein sequence ID" value="MBD2609782.1"/>
    <property type="molecule type" value="Genomic_DNA"/>
</dbReference>